<dbReference type="Pfam" id="PF04264">
    <property type="entry name" value="YceI"/>
    <property type="match status" value="1"/>
</dbReference>
<dbReference type="InterPro" id="IPR007372">
    <property type="entry name" value="Lipid/polyisoprenoid-bd_YceI"/>
</dbReference>
<name>A0A1I7AQS6_9RHOB</name>
<organism evidence="3 4">
    <name type="scientific">Sedimentitalea nanhaiensis</name>
    <dbReference type="NCBI Taxonomy" id="999627"/>
    <lineage>
        <taxon>Bacteria</taxon>
        <taxon>Pseudomonadati</taxon>
        <taxon>Pseudomonadota</taxon>
        <taxon>Alphaproteobacteria</taxon>
        <taxon>Rhodobacterales</taxon>
        <taxon>Paracoccaceae</taxon>
        <taxon>Sedimentitalea</taxon>
    </lineage>
</organism>
<dbReference type="SUPFAM" id="SSF101874">
    <property type="entry name" value="YceI-like"/>
    <property type="match status" value="1"/>
</dbReference>
<evidence type="ECO:0000313" key="3">
    <source>
        <dbReference type="EMBL" id="SFT77282.1"/>
    </source>
</evidence>
<dbReference type="STRING" id="999627.SAMN05216236_107127"/>
<dbReference type="SMART" id="SM00867">
    <property type="entry name" value="YceI"/>
    <property type="match status" value="1"/>
</dbReference>
<keyword evidence="1" id="KW-0732">Signal</keyword>
<dbReference type="PANTHER" id="PTHR34406:SF1">
    <property type="entry name" value="PROTEIN YCEI"/>
    <property type="match status" value="1"/>
</dbReference>
<evidence type="ECO:0000256" key="1">
    <source>
        <dbReference type="SAM" id="SignalP"/>
    </source>
</evidence>
<dbReference type="RefSeq" id="WP_036049391.1">
    <property type="nucleotide sequence ID" value="NZ_FPAW01000007.1"/>
</dbReference>
<feature type="domain" description="Lipid/polyisoprenoid-binding YceI-like" evidence="2">
    <location>
        <begin position="27"/>
        <end position="194"/>
    </location>
</feature>
<dbReference type="Gene3D" id="2.40.128.110">
    <property type="entry name" value="Lipid/polyisoprenoid-binding, YceI-like"/>
    <property type="match status" value="1"/>
</dbReference>
<accession>A0A1I7AQS6</accession>
<keyword evidence="4" id="KW-1185">Reference proteome</keyword>
<evidence type="ECO:0000259" key="2">
    <source>
        <dbReference type="SMART" id="SM00867"/>
    </source>
</evidence>
<protein>
    <submittedName>
        <fullName evidence="3">Polyisoprenoid-binding protein YceI</fullName>
    </submittedName>
</protein>
<evidence type="ECO:0000313" key="4">
    <source>
        <dbReference type="Proteomes" id="UP000182466"/>
    </source>
</evidence>
<feature type="signal peptide" evidence="1">
    <location>
        <begin position="1"/>
        <end position="23"/>
    </location>
</feature>
<gene>
    <name evidence="3" type="ORF">SAMN05216236_107127</name>
</gene>
<sequence length="197" mass="20890">MILLARRTALIAIGCHMFSPAFAAPTRYQLDRAGSSVGFDFTLNGISQNGMMPIQSADIQIDPGNLAATQVDVILNAAAARTGLALATQAMTGPTVLNVARFPTIRFESLSVRLAKDGRLSDGARIEGRLTLRDVTRPIILDAALFRARGSTANDLSTIVVRLGGHLSRSAFGASGYPDLVGDRVTLDITAVIRAIR</sequence>
<feature type="chain" id="PRO_5010166114" evidence="1">
    <location>
        <begin position="24"/>
        <end position="197"/>
    </location>
</feature>
<dbReference type="Proteomes" id="UP000182466">
    <property type="component" value="Unassembled WGS sequence"/>
</dbReference>
<dbReference type="eggNOG" id="COG2353">
    <property type="taxonomic scope" value="Bacteria"/>
</dbReference>
<reference evidence="3 4" key="1">
    <citation type="submission" date="2016-10" db="EMBL/GenBank/DDBJ databases">
        <authorList>
            <person name="de Groot N.N."/>
        </authorList>
    </citation>
    <scope>NUCLEOTIDE SEQUENCE [LARGE SCALE GENOMIC DNA]</scope>
    <source>
        <strain evidence="3 4">CGMCC 1.10959</strain>
    </source>
</reference>
<proteinExistence type="predicted"/>
<dbReference type="InterPro" id="IPR036761">
    <property type="entry name" value="TTHA0802/YceI-like_sf"/>
</dbReference>
<dbReference type="PANTHER" id="PTHR34406">
    <property type="entry name" value="PROTEIN YCEI"/>
    <property type="match status" value="1"/>
</dbReference>
<dbReference type="EMBL" id="FPAW01000007">
    <property type="protein sequence ID" value="SFT77282.1"/>
    <property type="molecule type" value="Genomic_DNA"/>
</dbReference>
<dbReference type="AlphaFoldDB" id="A0A1I7AQS6"/>
<dbReference type="OrthoDB" id="9811006at2"/>